<dbReference type="KEGG" id="nft:FBF37_00655"/>
<evidence type="ECO:0000313" key="16">
    <source>
        <dbReference type="EMBL" id="QCT41984.1"/>
    </source>
</evidence>
<dbReference type="GO" id="GO:0106430">
    <property type="term" value="F:dihydroorotate dehydrogenase (quinone) activity"/>
    <property type="evidence" value="ECO:0007669"/>
    <property type="project" value="UniProtKB-EC"/>
</dbReference>
<evidence type="ECO:0000256" key="14">
    <source>
        <dbReference type="NCBIfam" id="TIGR01036"/>
    </source>
</evidence>
<feature type="domain" description="Dihydroorotate dehydrogenase catalytic" evidence="15">
    <location>
        <begin position="50"/>
        <end position="352"/>
    </location>
</feature>
<dbReference type="InterPro" id="IPR013785">
    <property type="entry name" value="Aldolase_TIM"/>
</dbReference>
<comment type="catalytic activity">
    <reaction evidence="13">
        <text>(S)-dihydroorotate + a quinone = orotate + a quinol</text>
        <dbReference type="Rhea" id="RHEA:30187"/>
        <dbReference type="ChEBI" id="CHEBI:24646"/>
        <dbReference type="ChEBI" id="CHEBI:30839"/>
        <dbReference type="ChEBI" id="CHEBI:30864"/>
        <dbReference type="ChEBI" id="CHEBI:132124"/>
        <dbReference type="EC" id="1.3.5.2"/>
    </reaction>
</comment>
<accession>A0A4P9A2I5</accession>
<dbReference type="Proteomes" id="UP000310639">
    <property type="component" value="Chromosome"/>
</dbReference>
<evidence type="ECO:0000256" key="12">
    <source>
        <dbReference type="ARBA" id="ARBA00023136"/>
    </source>
</evidence>
<keyword evidence="8" id="KW-0285">Flavoprotein</keyword>
<dbReference type="GO" id="GO:0016020">
    <property type="term" value="C:membrane"/>
    <property type="evidence" value="ECO:0007669"/>
    <property type="project" value="UniProtKB-SubCell"/>
</dbReference>
<dbReference type="GO" id="GO:0044205">
    <property type="term" value="P:'de novo' UMP biosynthetic process"/>
    <property type="evidence" value="ECO:0007669"/>
    <property type="project" value="UniProtKB-UniPathway"/>
</dbReference>
<dbReference type="OrthoDB" id="9802377at2"/>
<keyword evidence="12" id="KW-0472">Membrane</keyword>
<dbReference type="RefSeq" id="WP_138078492.1">
    <property type="nucleotide sequence ID" value="NZ_CP040004.1"/>
</dbReference>
<dbReference type="PANTHER" id="PTHR48109:SF4">
    <property type="entry name" value="DIHYDROOROTATE DEHYDROGENASE (QUINONE), MITOCHONDRIAL"/>
    <property type="match status" value="1"/>
</dbReference>
<dbReference type="UniPathway" id="UPA00070">
    <property type="reaction ID" value="UER00946"/>
</dbReference>
<dbReference type="NCBIfam" id="TIGR01036">
    <property type="entry name" value="pyrD_sub2"/>
    <property type="match status" value="1"/>
</dbReference>
<comment type="similarity">
    <text evidence="5">Belongs to the dihydroorotate dehydrogenase family. Type 2 subfamily.</text>
</comment>
<dbReference type="GO" id="GO:0005737">
    <property type="term" value="C:cytoplasm"/>
    <property type="evidence" value="ECO:0007669"/>
    <property type="project" value="InterPro"/>
</dbReference>
<dbReference type="EC" id="1.3.5.2" evidence="6 14"/>
<evidence type="ECO:0000256" key="7">
    <source>
        <dbReference type="ARBA" id="ARBA00018366"/>
    </source>
</evidence>
<evidence type="ECO:0000259" key="15">
    <source>
        <dbReference type="Pfam" id="PF01180"/>
    </source>
</evidence>
<dbReference type="PROSITE" id="PS00912">
    <property type="entry name" value="DHODEHASE_2"/>
    <property type="match status" value="1"/>
</dbReference>
<evidence type="ECO:0000256" key="3">
    <source>
        <dbReference type="ARBA" id="ARBA00004370"/>
    </source>
</evidence>
<dbReference type="Gene3D" id="3.20.20.70">
    <property type="entry name" value="Aldolase class I"/>
    <property type="match status" value="1"/>
</dbReference>
<comment type="pathway">
    <text evidence="4">Pyrimidine metabolism; UMP biosynthesis via de novo pathway; orotate from (S)-dihydroorotate (quinone route): step 1/1.</text>
</comment>
<keyword evidence="17" id="KW-1185">Reference proteome</keyword>
<comment type="function">
    <text evidence="2">Catalyzes the conversion of dihydroorotate to orotate with quinone as electron acceptor.</text>
</comment>
<evidence type="ECO:0000256" key="2">
    <source>
        <dbReference type="ARBA" id="ARBA00003125"/>
    </source>
</evidence>
<dbReference type="PANTHER" id="PTHR48109">
    <property type="entry name" value="DIHYDROOROTATE DEHYDROGENASE (QUINONE), MITOCHONDRIAL-RELATED"/>
    <property type="match status" value="1"/>
</dbReference>
<dbReference type="AlphaFoldDB" id="A0A4P9A2I5"/>
<dbReference type="Pfam" id="PF01180">
    <property type="entry name" value="DHO_dh"/>
    <property type="match status" value="1"/>
</dbReference>
<evidence type="ECO:0000256" key="5">
    <source>
        <dbReference type="ARBA" id="ARBA00005359"/>
    </source>
</evidence>
<gene>
    <name evidence="16" type="primary">pyrD</name>
    <name evidence="16" type="ORF">FBF37_00655</name>
</gene>
<evidence type="ECO:0000313" key="17">
    <source>
        <dbReference type="Proteomes" id="UP000310639"/>
    </source>
</evidence>
<evidence type="ECO:0000256" key="11">
    <source>
        <dbReference type="ARBA" id="ARBA00023002"/>
    </source>
</evidence>
<evidence type="ECO:0000256" key="10">
    <source>
        <dbReference type="ARBA" id="ARBA00022975"/>
    </source>
</evidence>
<evidence type="ECO:0000256" key="8">
    <source>
        <dbReference type="ARBA" id="ARBA00022630"/>
    </source>
</evidence>
<comment type="cofactor">
    <cofactor evidence="1">
        <name>FMN</name>
        <dbReference type="ChEBI" id="CHEBI:58210"/>
    </cofactor>
</comment>
<dbReference type="EMBL" id="CP040004">
    <property type="protein sequence ID" value="QCT41984.1"/>
    <property type="molecule type" value="Genomic_DNA"/>
</dbReference>
<evidence type="ECO:0000256" key="1">
    <source>
        <dbReference type="ARBA" id="ARBA00001917"/>
    </source>
</evidence>
<dbReference type="InterPro" id="IPR005720">
    <property type="entry name" value="Dihydroorotate_DH_cat"/>
</dbReference>
<dbReference type="SUPFAM" id="SSF51395">
    <property type="entry name" value="FMN-linked oxidoreductases"/>
    <property type="match status" value="1"/>
</dbReference>
<evidence type="ECO:0000256" key="13">
    <source>
        <dbReference type="ARBA" id="ARBA00048639"/>
    </source>
</evidence>
<keyword evidence="9" id="KW-0288">FMN</keyword>
<keyword evidence="11 16" id="KW-0560">Oxidoreductase</keyword>
<comment type="subcellular location">
    <subcellularLocation>
        <location evidence="3">Membrane</location>
    </subcellularLocation>
</comment>
<protein>
    <recommendedName>
        <fullName evidence="7 14">Dihydroorotate dehydrogenase (quinone)</fullName>
        <ecNumber evidence="6 14">1.3.5.2</ecNumber>
    </recommendedName>
</protein>
<name>A0A4P9A2I5_9BACT</name>
<dbReference type="CDD" id="cd04738">
    <property type="entry name" value="DHOD_2_like"/>
    <property type="match status" value="1"/>
</dbReference>
<dbReference type="InterPro" id="IPR005719">
    <property type="entry name" value="Dihydroorotate_DH_2"/>
</dbReference>
<dbReference type="GO" id="GO:0006207">
    <property type="term" value="P:'de novo' pyrimidine nucleobase biosynthetic process"/>
    <property type="evidence" value="ECO:0007669"/>
    <property type="project" value="UniProtKB-UniRule"/>
</dbReference>
<evidence type="ECO:0000256" key="9">
    <source>
        <dbReference type="ARBA" id="ARBA00022643"/>
    </source>
</evidence>
<evidence type="ECO:0000256" key="6">
    <source>
        <dbReference type="ARBA" id="ARBA00012791"/>
    </source>
</evidence>
<evidence type="ECO:0000256" key="4">
    <source>
        <dbReference type="ARBA" id="ARBA00005161"/>
    </source>
</evidence>
<dbReference type="InterPro" id="IPR050074">
    <property type="entry name" value="DHO_dehydrogenase"/>
</dbReference>
<keyword evidence="10" id="KW-0665">Pyrimidine biosynthesis</keyword>
<dbReference type="InterPro" id="IPR001295">
    <property type="entry name" value="Dihydroorotate_DH_CS"/>
</dbReference>
<sequence>MYKYLVKPLLFSLTPDFTHKLIIFCGRVAQTIPLIRWMVCKMWSFQDRALQQKIDGVTYRNPVGLSAGFDKNIQLSPLMETIGFGFASGGSVTLEPRKGNRRPWFHRLPKTKSVVVYAGMPNYGLETISRYVAKNRSRVQEMPTVVSVAVIANKSTKDQFGPYVSEDLIIKDVKKAVEYIVKHRLAGVVEINISCPNAGKEPFIYSETLDMLLQEMDDIERNVPFWVKMPHLYDMQQFDSLLQAIVRHNIQGVTVANLVKDRAKVVIKDPLTDEIRGGLSGEPTREHSLELIRHAYQKYGDKLTIIGVGGIFTAEDAYAKIRAGASLVGLITGLFFEGPQLIGRMNRELVTLLKNDGFSHISEAVGADFKEKPKKSKKKLKKLLQNNHSCCIVNY</sequence>
<organism evidence="16 17">
    <name type="scientific">Candidatus Nanosynbacter featherlites</name>
    <dbReference type="NCBI Taxonomy" id="2572088"/>
    <lineage>
        <taxon>Bacteria</taxon>
        <taxon>Candidatus Saccharimonadota</taxon>
        <taxon>Candidatus Saccharimonadia</taxon>
        <taxon>Candidatus Nanosynbacterales</taxon>
        <taxon>Candidatus Nanosynbacteraceae</taxon>
        <taxon>Candidatus Nanosynbacter</taxon>
    </lineage>
</organism>
<reference evidence="16 17" key="1">
    <citation type="submission" date="2019-04" db="EMBL/GenBank/DDBJ databases">
        <title>Saccharibacteria TM7 genomes.</title>
        <authorList>
            <person name="Bor B."/>
            <person name="He X."/>
            <person name="Chen T."/>
            <person name="Dewhirst F.E."/>
        </authorList>
    </citation>
    <scope>NUCLEOTIDE SEQUENCE [LARGE SCALE GENOMIC DNA]</scope>
    <source>
        <strain evidence="16 17">BB001</strain>
    </source>
</reference>
<proteinExistence type="inferred from homology"/>